<keyword evidence="1" id="KW-1277">Toxin-antitoxin system</keyword>
<protein>
    <recommendedName>
        <fullName evidence="6">GNAT family N-acetyltransferase</fullName>
    </recommendedName>
</protein>
<comment type="caution">
    <text evidence="4">The sequence shown here is derived from an EMBL/GenBank/DDBJ whole genome shotgun (WGS) entry which is preliminary data.</text>
</comment>
<name>A0ABT0ZQL9_9LACO</name>
<reference evidence="4 5" key="1">
    <citation type="submission" date="2022-06" db="EMBL/GenBank/DDBJ databases">
        <title>Fructobacillus taiwanensis sp. nov., isolated from the honeybee.</title>
        <authorList>
            <person name="Chen Y.-S."/>
            <person name="Wang L.-T."/>
            <person name="Lee Y.-S."/>
            <person name="Chang Y.-C."/>
            <person name="Wu H.-C."/>
            <person name="Liao C.-Y."/>
            <person name="Chen W.-H."/>
            <person name="Deng J.-N."/>
            <person name="Wang Y.-H."/>
        </authorList>
    </citation>
    <scope>NUCLEOTIDE SEQUENCE [LARGE SCALE GENOMIC DNA]</scope>
    <source>
        <strain evidence="4 5">W13</strain>
    </source>
</reference>
<dbReference type="PANTHER" id="PTHR36449">
    <property type="entry name" value="ACETYLTRANSFERASE-RELATED"/>
    <property type="match status" value="1"/>
</dbReference>
<evidence type="ECO:0000313" key="4">
    <source>
        <dbReference type="EMBL" id="MCO0832291.1"/>
    </source>
</evidence>
<dbReference type="EMBL" id="JAMWYK010000004">
    <property type="protein sequence ID" value="MCO0832291.1"/>
    <property type="molecule type" value="Genomic_DNA"/>
</dbReference>
<evidence type="ECO:0000313" key="5">
    <source>
        <dbReference type="Proteomes" id="UP001523234"/>
    </source>
</evidence>
<gene>
    <name evidence="4" type="ORF">NFX39_04200</name>
</gene>
<accession>A0ABT0ZQL9</accession>
<dbReference type="Gene3D" id="3.40.630.30">
    <property type="match status" value="1"/>
</dbReference>
<dbReference type="RefSeq" id="WP_252443314.1">
    <property type="nucleotide sequence ID" value="NZ_JAMWYK010000004.1"/>
</dbReference>
<evidence type="ECO:0000256" key="1">
    <source>
        <dbReference type="ARBA" id="ARBA00022649"/>
    </source>
</evidence>
<dbReference type="InterPro" id="IPR016181">
    <property type="entry name" value="Acyl_CoA_acyltransferase"/>
</dbReference>
<dbReference type="PANTHER" id="PTHR36449:SF1">
    <property type="entry name" value="ACETYLTRANSFERASE"/>
    <property type="match status" value="1"/>
</dbReference>
<dbReference type="SUPFAM" id="SSF55729">
    <property type="entry name" value="Acyl-CoA N-acyltransferases (Nat)"/>
    <property type="match status" value="1"/>
</dbReference>
<keyword evidence="2" id="KW-0808">Transferase</keyword>
<evidence type="ECO:0000256" key="2">
    <source>
        <dbReference type="ARBA" id="ARBA00022679"/>
    </source>
</evidence>
<proteinExistence type="predicted"/>
<sequence>MGELNFDVYPVSSLIEVKPVNQYTCAVDKLDYFVKEGYKELEKLHLTTLSSVFLESELVGMYALSTSDSTDSFSDINRYRIFGRASMHRSVPVVKIDHLSVNKPYQHDNITEHSRIGSSILKHIFRILLNIGTEYGVAFAGVVVDSIPDAIDFYLKNGFRYVNLQEENALDQDTYKLAISYDDMLKAYD</sequence>
<evidence type="ECO:0000256" key="3">
    <source>
        <dbReference type="ARBA" id="ARBA00023315"/>
    </source>
</evidence>
<evidence type="ECO:0008006" key="6">
    <source>
        <dbReference type="Google" id="ProtNLM"/>
    </source>
</evidence>
<keyword evidence="3" id="KW-0012">Acyltransferase</keyword>
<keyword evidence="5" id="KW-1185">Reference proteome</keyword>
<dbReference type="Proteomes" id="UP001523234">
    <property type="component" value="Unassembled WGS sequence"/>
</dbReference>
<organism evidence="4 5">
    <name type="scientific">Fructobacillus apis</name>
    <dbReference type="NCBI Taxonomy" id="2935017"/>
    <lineage>
        <taxon>Bacteria</taxon>
        <taxon>Bacillati</taxon>
        <taxon>Bacillota</taxon>
        <taxon>Bacilli</taxon>
        <taxon>Lactobacillales</taxon>
        <taxon>Lactobacillaceae</taxon>
        <taxon>Fructobacillus</taxon>
    </lineage>
</organism>